<comment type="subcellular location">
    <subcellularLocation>
        <location evidence="8 9">Nucleus</location>
    </subcellularLocation>
</comment>
<feature type="compositionally biased region" description="Basic residues" evidence="10">
    <location>
        <begin position="162"/>
        <end position="171"/>
    </location>
</feature>
<dbReference type="GO" id="GO:0005634">
    <property type="term" value="C:nucleus"/>
    <property type="evidence" value="ECO:0007669"/>
    <property type="project" value="UniProtKB-SubCell"/>
</dbReference>
<reference evidence="12 13" key="1">
    <citation type="submission" date="2024-01" db="EMBL/GenBank/DDBJ databases">
        <title>Genome assemblies of Stephania.</title>
        <authorList>
            <person name="Yang L."/>
        </authorList>
    </citation>
    <scope>NUCLEOTIDE SEQUENCE [LARGE SCALE GENOMIC DNA]</scope>
    <source>
        <strain evidence="12">YNDBR</strain>
        <tissue evidence="12">Leaf</tissue>
    </source>
</reference>
<comment type="function">
    <text evidence="9">Transcription factor that binds specifically to a 5'-AA[AG]G-3' consensus core sequence.</text>
</comment>
<evidence type="ECO:0000256" key="8">
    <source>
        <dbReference type="PROSITE-ProRule" id="PRU00071"/>
    </source>
</evidence>
<keyword evidence="4 9" id="KW-0805">Transcription regulation</keyword>
<evidence type="ECO:0000256" key="9">
    <source>
        <dbReference type="RuleBase" id="RU369094"/>
    </source>
</evidence>
<gene>
    <name evidence="12" type="ORF">Syun_015909</name>
</gene>
<evidence type="ECO:0000256" key="3">
    <source>
        <dbReference type="ARBA" id="ARBA00022833"/>
    </source>
</evidence>
<evidence type="ECO:0000256" key="6">
    <source>
        <dbReference type="ARBA" id="ARBA00023163"/>
    </source>
</evidence>
<keyword evidence="7 8" id="KW-0539">Nucleus</keyword>
<protein>
    <recommendedName>
        <fullName evidence="9">Dof zinc finger protein</fullName>
    </recommendedName>
</protein>
<comment type="caution">
    <text evidence="12">The sequence shown here is derived from an EMBL/GenBank/DDBJ whole genome shotgun (WGS) entry which is preliminary data.</text>
</comment>
<feature type="compositionally biased region" description="Low complexity" evidence="10">
    <location>
        <begin position="36"/>
        <end position="60"/>
    </location>
</feature>
<feature type="compositionally biased region" description="Low complexity" evidence="10">
    <location>
        <begin position="269"/>
        <end position="280"/>
    </location>
</feature>
<keyword evidence="3 9" id="KW-0862">Zinc</keyword>
<evidence type="ECO:0000259" key="11">
    <source>
        <dbReference type="PROSITE" id="PS50884"/>
    </source>
</evidence>
<feature type="compositionally biased region" description="Basic residues" evidence="10">
    <location>
        <begin position="25"/>
        <end position="35"/>
    </location>
</feature>
<dbReference type="Pfam" id="PF02701">
    <property type="entry name" value="Zn_ribbon_Dof"/>
    <property type="match status" value="1"/>
</dbReference>
<evidence type="ECO:0000256" key="7">
    <source>
        <dbReference type="ARBA" id="ARBA00023242"/>
    </source>
</evidence>
<dbReference type="GO" id="GO:0003700">
    <property type="term" value="F:DNA-binding transcription factor activity"/>
    <property type="evidence" value="ECO:0007669"/>
    <property type="project" value="UniProtKB-UniRule"/>
</dbReference>
<evidence type="ECO:0000313" key="12">
    <source>
        <dbReference type="EMBL" id="KAK9127112.1"/>
    </source>
</evidence>
<feature type="region of interest" description="Disordered" evidence="10">
    <location>
        <begin position="153"/>
        <end position="199"/>
    </location>
</feature>
<keyword evidence="13" id="KW-1185">Reference proteome</keyword>
<keyword evidence="1 9" id="KW-0479">Metal-binding</keyword>
<feature type="region of interest" description="Disordered" evidence="10">
    <location>
        <begin position="259"/>
        <end position="282"/>
    </location>
</feature>
<feature type="region of interest" description="Disordered" evidence="10">
    <location>
        <begin position="1"/>
        <end position="95"/>
    </location>
</feature>
<evidence type="ECO:0000256" key="4">
    <source>
        <dbReference type="ARBA" id="ARBA00023015"/>
    </source>
</evidence>
<dbReference type="InterPro" id="IPR045174">
    <property type="entry name" value="Dof"/>
</dbReference>
<evidence type="ECO:0000256" key="2">
    <source>
        <dbReference type="ARBA" id="ARBA00022771"/>
    </source>
</evidence>
<dbReference type="EMBL" id="JBBNAF010000007">
    <property type="protein sequence ID" value="KAK9127112.1"/>
    <property type="molecule type" value="Genomic_DNA"/>
</dbReference>
<dbReference type="PANTHER" id="PTHR31992">
    <property type="entry name" value="DOF ZINC FINGER PROTEIN DOF1.4-RELATED"/>
    <property type="match status" value="1"/>
</dbReference>
<dbReference type="InterPro" id="IPR003851">
    <property type="entry name" value="Znf_Dof"/>
</dbReference>
<keyword evidence="5 8" id="KW-0238">DNA-binding</keyword>
<keyword evidence="6 9" id="KW-0804">Transcription</keyword>
<dbReference type="PROSITE" id="PS50884">
    <property type="entry name" value="ZF_DOF_2"/>
    <property type="match status" value="1"/>
</dbReference>
<dbReference type="PROSITE" id="PS01361">
    <property type="entry name" value="ZF_DOF_1"/>
    <property type="match status" value="1"/>
</dbReference>
<dbReference type="Proteomes" id="UP001420932">
    <property type="component" value="Unassembled WGS sequence"/>
</dbReference>
<evidence type="ECO:0000256" key="1">
    <source>
        <dbReference type="ARBA" id="ARBA00022723"/>
    </source>
</evidence>
<keyword evidence="2 8" id="KW-0863">Zinc-finger</keyword>
<dbReference type="AlphaFoldDB" id="A0AAP0J6E3"/>
<name>A0AAP0J6E3_9MAGN</name>
<sequence length="392" mass="42482">MVFSSVSAYLDPSNWHQQPPPPNLNHHHHHHHHHQQQQQQHQQQGGENDNNNNNNPLSLHHQPHPHEHQQQQQQQQIPGPPPPSGGGSGGIRPGSMADRARMAKLPQPESALKCPRCESTNTKFCYFNNYSLSQPRHFCKTCRRYWTRGGALRNVPVGGGCRRNKRSKGSRSKSPVTGERQKGTSSSSSSLPPPNANFMSTDIVSHHHLSLPQLPFMASLHHHFTDQYGNPGTDMGLNYGGIQSHLAQTGGAPDMDFQIGSNSGGGSGTILSSSGGTNTSPHDQQWRTLQQFPFLAAGLDTQAGLYPIDQGDGVEPGAVQGFSLLRGKPTAASLVSQLASVKMEDGNSGLNLSRQILGIPTGTSTHDQNQFWNGNAWTDLSSFSSSSTGPLL</sequence>
<dbReference type="GO" id="GO:0008270">
    <property type="term" value="F:zinc ion binding"/>
    <property type="evidence" value="ECO:0007669"/>
    <property type="project" value="UniProtKB-KW"/>
</dbReference>
<organism evidence="12 13">
    <name type="scientific">Stephania yunnanensis</name>
    <dbReference type="NCBI Taxonomy" id="152371"/>
    <lineage>
        <taxon>Eukaryota</taxon>
        <taxon>Viridiplantae</taxon>
        <taxon>Streptophyta</taxon>
        <taxon>Embryophyta</taxon>
        <taxon>Tracheophyta</taxon>
        <taxon>Spermatophyta</taxon>
        <taxon>Magnoliopsida</taxon>
        <taxon>Ranunculales</taxon>
        <taxon>Menispermaceae</taxon>
        <taxon>Menispermoideae</taxon>
        <taxon>Cissampelideae</taxon>
        <taxon>Stephania</taxon>
    </lineage>
</organism>
<accession>A0AAP0J6E3</accession>
<evidence type="ECO:0000313" key="13">
    <source>
        <dbReference type="Proteomes" id="UP001420932"/>
    </source>
</evidence>
<evidence type="ECO:0000256" key="5">
    <source>
        <dbReference type="ARBA" id="ARBA00023125"/>
    </source>
</evidence>
<dbReference type="GO" id="GO:0003677">
    <property type="term" value="F:DNA binding"/>
    <property type="evidence" value="ECO:0007669"/>
    <property type="project" value="UniProtKB-UniRule"/>
</dbReference>
<feature type="domain" description="Dof-type" evidence="11">
    <location>
        <begin position="112"/>
        <end position="166"/>
    </location>
</feature>
<proteinExistence type="predicted"/>
<dbReference type="PANTHER" id="PTHR31992:SF191">
    <property type="entry name" value="DOF ZINC FINGER PROTEIN"/>
    <property type="match status" value="1"/>
</dbReference>
<evidence type="ECO:0000256" key="10">
    <source>
        <dbReference type="SAM" id="MobiDB-lite"/>
    </source>
</evidence>